<dbReference type="AlphaFoldDB" id="A0A431WXP7"/>
<dbReference type="GO" id="GO:0005524">
    <property type="term" value="F:ATP binding"/>
    <property type="evidence" value="ECO:0007669"/>
    <property type="project" value="UniProtKB-KW"/>
</dbReference>
<accession>A0A431WXP7</accession>
<dbReference type="Pfam" id="PF00005">
    <property type="entry name" value="ABC_tran"/>
    <property type="match status" value="1"/>
</dbReference>
<organism evidence="5 6">
    <name type="scientific">Shewanella canadensis</name>
    <dbReference type="NCBI Taxonomy" id="271096"/>
    <lineage>
        <taxon>Bacteria</taxon>
        <taxon>Pseudomonadati</taxon>
        <taxon>Pseudomonadota</taxon>
        <taxon>Gammaproteobacteria</taxon>
        <taxon>Alteromonadales</taxon>
        <taxon>Shewanellaceae</taxon>
        <taxon>Shewanella</taxon>
    </lineage>
</organism>
<dbReference type="InterPro" id="IPR003593">
    <property type="entry name" value="AAA+_ATPase"/>
</dbReference>
<dbReference type="SUPFAM" id="SSF52540">
    <property type="entry name" value="P-loop containing nucleoside triphosphate hydrolases"/>
    <property type="match status" value="1"/>
</dbReference>
<keyword evidence="6" id="KW-1185">Reference proteome</keyword>
<feature type="domain" description="ABC transporter" evidence="4">
    <location>
        <begin position="8"/>
        <end position="239"/>
    </location>
</feature>
<dbReference type="GO" id="GO:0016887">
    <property type="term" value="F:ATP hydrolysis activity"/>
    <property type="evidence" value="ECO:0007669"/>
    <property type="project" value="InterPro"/>
</dbReference>
<evidence type="ECO:0000256" key="1">
    <source>
        <dbReference type="ARBA" id="ARBA00022448"/>
    </source>
</evidence>
<comment type="caution">
    <text evidence="5">The sequence shown here is derived from an EMBL/GenBank/DDBJ whole genome shotgun (WGS) entry which is preliminary data.</text>
</comment>
<proteinExistence type="predicted"/>
<dbReference type="Gene3D" id="3.40.50.300">
    <property type="entry name" value="P-loop containing nucleotide triphosphate hydrolases"/>
    <property type="match status" value="1"/>
</dbReference>
<dbReference type="EMBL" id="RXNU01000002">
    <property type="protein sequence ID" value="RTR40202.1"/>
    <property type="molecule type" value="Genomic_DNA"/>
</dbReference>
<dbReference type="PROSITE" id="PS50893">
    <property type="entry name" value="ABC_TRANSPORTER_2"/>
    <property type="match status" value="1"/>
</dbReference>
<evidence type="ECO:0000313" key="5">
    <source>
        <dbReference type="EMBL" id="RTR40202.1"/>
    </source>
</evidence>
<dbReference type="InterPro" id="IPR017871">
    <property type="entry name" value="ABC_transporter-like_CS"/>
</dbReference>
<keyword evidence="2" id="KW-0547">Nucleotide-binding</keyword>
<dbReference type="PANTHER" id="PTHR42711:SF15">
    <property type="entry name" value="ABC-TYPE MULTIDRUG TRANSPORT SYSTEM, ATPASE COMPONENT"/>
    <property type="match status" value="1"/>
</dbReference>
<reference evidence="5 6" key="1">
    <citation type="submission" date="2018-12" db="EMBL/GenBank/DDBJ databases">
        <authorList>
            <person name="Yu L."/>
        </authorList>
    </citation>
    <scope>NUCLEOTIDE SEQUENCE [LARGE SCALE GENOMIC DNA]</scope>
    <source>
        <strain evidence="5 6">HAW-EB2</strain>
    </source>
</reference>
<sequence>MLNTENALVIDSLKKTYKGGVEAVKGISLKVKKGDFFALLGPNGAGKSTTIGVISSLVQKSEGKVSVFEHDIDSELELAKLCIGLVPQEFNFNQFETVLQIVVNQAGYYGVTKAVALERAEKYLTQLDLWEKRNSPSRTLSGGMKRRLMIARALMHEPKLLILDEPTAGVDIELRRSMWTFLTELNAEGVTIILTTHYLEEAEMLCRNIGIIDKGILVECTSMKSLLSRLNLETFVLDLSTDLTETPMLKGFICRLSDAHTLEVDVEKDQSLNAVFTQLSEQGLEVLSMRNKANRLEELFVELVEKGKHQQPQDKGVAL</sequence>
<dbReference type="InterPro" id="IPR027417">
    <property type="entry name" value="P-loop_NTPase"/>
</dbReference>
<gene>
    <name evidence="5" type="ORF">EKG38_05655</name>
</gene>
<evidence type="ECO:0000313" key="6">
    <source>
        <dbReference type="Proteomes" id="UP000267448"/>
    </source>
</evidence>
<dbReference type="PANTHER" id="PTHR42711">
    <property type="entry name" value="ABC TRANSPORTER ATP-BINDING PROTEIN"/>
    <property type="match status" value="1"/>
</dbReference>
<dbReference type="InterPro" id="IPR003439">
    <property type="entry name" value="ABC_transporter-like_ATP-bd"/>
</dbReference>
<dbReference type="RefSeq" id="WP_126519270.1">
    <property type="nucleotide sequence ID" value="NZ_RXNU01000002.1"/>
</dbReference>
<keyword evidence="1" id="KW-0813">Transport</keyword>
<dbReference type="Proteomes" id="UP000267448">
    <property type="component" value="Unassembled WGS sequence"/>
</dbReference>
<protein>
    <submittedName>
        <fullName evidence="5">ABC transporter ATP-binding protein</fullName>
    </submittedName>
</protein>
<evidence type="ECO:0000256" key="2">
    <source>
        <dbReference type="ARBA" id="ARBA00022741"/>
    </source>
</evidence>
<evidence type="ECO:0000256" key="3">
    <source>
        <dbReference type="ARBA" id="ARBA00022840"/>
    </source>
</evidence>
<name>A0A431WXP7_9GAMM</name>
<dbReference type="OrthoDB" id="9775490at2"/>
<dbReference type="SMART" id="SM00382">
    <property type="entry name" value="AAA"/>
    <property type="match status" value="1"/>
</dbReference>
<keyword evidence="3 5" id="KW-0067">ATP-binding</keyword>
<dbReference type="InterPro" id="IPR050763">
    <property type="entry name" value="ABC_transporter_ATP-binding"/>
</dbReference>
<dbReference type="PROSITE" id="PS00211">
    <property type="entry name" value="ABC_TRANSPORTER_1"/>
    <property type="match status" value="1"/>
</dbReference>
<evidence type="ECO:0000259" key="4">
    <source>
        <dbReference type="PROSITE" id="PS50893"/>
    </source>
</evidence>